<reference evidence="4 5" key="1">
    <citation type="submission" date="2017-10" db="EMBL/GenBank/DDBJ databases">
        <title>Draft genome of Longimonas halophila.</title>
        <authorList>
            <person name="Goh K.M."/>
            <person name="Shamsir M.S."/>
            <person name="Lim S.W."/>
        </authorList>
    </citation>
    <scope>NUCLEOTIDE SEQUENCE [LARGE SCALE GENOMIC DNA]</scope>
    <source>
        <strain evidence="4 5">KCTC 42399</strain>
    </source>
</reference>
<comment type="caution">
    <text evidence="4">The sequence shown here is derived from an EMBL/GenBank/DDBJ whole genome shotgun (WGS) entry which is preliminary data.</text>
</comment>
<proteinExistence type="predicted"/>
<dbReference type="OrthoDB" id="981508at2"/>
<evidence type="ECO:0000313" key="5">
    <source>
        <dbReference type="Proteomes" id="UP000221024"/>
    </source>
</evidence>
<keyword evidence="5" id="KW-1185">Reference proteome</keyword>
<dbReference type="InterPro" id="IPR037359">
    <property type="entry name" value="NST/OST"/>
</dbReference>
<organism evidence="4 5">
    <name type="scientific">Longimonas halophila</name>
    <dbReference type="NCBI Taxonomy" id="1469170"/>
    <lineage>
        <taxon>Bacteria</taxon>
        <taxon>Pseudomonadati</taxon>
        <taxon>Rhodothermota</taxon>
        <taxon>Rhodothermia</taxon>
        <taxon>Rhodothermales</taxon>
        <taxon>Salisaetaceae</taxon>
        <taxon>Longimonas</taxon>
    </lineage>
</organism>
<dbReference type="Pfam" id="PF00685">
    <property type="entry name" value="Sulfotransfer_1"/>
    <property type="match status" value="1"/>
</dbReference>
<dbReference type="SUPFAM" id="SSF52540">
    <property type="entry name" value="P-loop containing nucleoside triphosphate hydrolases"/>
    <property type="match status" value="1"/>
</dbReference>
<evidence type="ECO:0000256" key="1">
    <source>
        <dbReference type="ARBA" id="ARBA00022679"/>
    </source>
</evidence>
<dbReference type="AlphaFoldDB" id="A0A2H3NWJ3"/>
<evidence type="ECO:0000313" key="4">
    <source>
        <dbReference type="EMBL" id="PEN06497.1"/>
    </source>
</evidence>
<dbReference type="Proteomes" id="UP000221024">
    <property type="component" value="Unassembled WGS sequence"/>
</dbReference>
<dbReference type="Gene3D" id="3.40.50.300">
    <property type="entry name" value="P-loop containing nucleotide triphosphate hydrolases"/>
    <property type="match status" value="1"/>
</dbReference>
<dbReference type="RefSeq" id="WP_098062390.1">
    <property type="nucleotide sequence ID" value="NZ_PDEP01000008.1"/>
</dbReference>
<keyword evidence="2" id="KW-0325">Glycoprotein</keyword>
<dbReference type="InterPro" id="IPR000863">
    <property type="entry name" value="Sulfotransferase_dom"/>
</dbReference>
<protein>
    <recommendedName>
        <fullName evidence="3">Sulfotransferase domain-containing protein</fullName>
    </recommendedName>
</protein>
<dbReference type="GO" id="GO:0008146">
    <property type="term" value="F:sulfotransferase activity"/>
    <property type="evidence" value="ECO:0007669"/>
    <property type="project" value="InterPro"/>
</dbReference>
<gene>
    <name evidence="4" type="ORF">CRI93_09450</name>
</gene>
<dbReference type="InterPro" id="IPR027417">
    <property type="entry name" value="P-loop_NTPase"/>
</dbReference>
<accession>A0A2H3NWJ3</accession>
<evidence type="ECO:0000256" key="2">
    <source>
        <dbReference type="ARBA" id="ARBA00023180"/>
    </source>
</evidence>
<keyword evidence="1" id="KW-0808">Transferase</keyword>
<name>A0A2H3NWJ3_9BACT</name>
<evidence type="ECO:0000259" key="3">
    <source>
        <dbReference type="Pfam" id="PF00685"/>
    </source>
</evidence>
<dbReference type="PANTHER" id="PTHR10605">
    <property type="entry name" value="HEPARAN SULFATE SULFOTRANSFERASE"/>
    <property type="match status" value="1"/>
</dbReference>
<feature type="domain" description="Sulfotransferase" evidence="3">
    <location>
        <begin position="5"/>
        <end position="216"/>
    </location>
</feature>
<dbReference type="EMBL" id="PDEP01000008">
    <property type="protein sequence ID" value="PEN06497.1"/>
    <property type="molecule type" value="Genomic_DNA"/>
</dbReference>
<dbReference type="PANTHER" id="PTHR10605:SF56">
    <property type="entry name" value="BIFUNCTIONAL HEPARAN SULFATE N-DEACETYLASE_N-SULFOTRANSFERASE"/>
    <property type="match status" value="1"/>
</dbReference>
<sequence>MKVRPNLIIPGFPKSGTSSLYHYLSQHPDIDGIKGKEPHVFSKARQFERREEVFRRQFDTSTRFRYRMEASTTYMITPEAPERIERTVPDPKFIIIARDPIERVFSHFNWLWCMGQIENDFRTEILKWEEKPYHPDVHFGGNYKNYVAFSRYGEQFQRYLDVFERDQILYLTTESLKTSTETVLHKCLDFLNLDPIEGIDTRRQNVTKKNEVVTAPNFLIRLRQALPDVLFSLPAVSYVKKWFTKTYEPKVFGVEEEQLVYDLMEDDIRLQERLGLLSDEWKTTQKYL</sequence>